<dbReference type="Proteomes" id="UP000708298">
    <property type="component" value="Unassembled WGS sequence"/>
</dbReference>
<organism evidence="2 3">
    <name type="scientific">Acidisoma silvae</name>
    <dbReference type="NCBI Taxonomy" id="2802396"/>
    <lineage>
        <taxon>Bacteria</taxon>
        <taxon>Pseudomonadati</taxon>
        <taxon>Pseudomonadota</taxon>
        <taxon>Alphaproteobacteria</taxon>
        <taxon>Acetobacterales</taxon>
        <taxon>Acidocellaceae</taxon>
        <taxon>Acidisoma</taxon>
    </lineage>
</organism>
<dbReference type="Pfam" id="PF10054">
    <property type="entry name" value="DUF2291"/>
    <property type="match status" value="1"/>
</dbReference>
<keyword evidence="3" id="KW-1185">Reference proteome</keyword>
<proteinExistence type="predicted"/>
<reference evidence="2" key="1">
    <citation type="journal article" date="2021" name="Microorganisms">
        <title>Acidisoma silvae sp. nov. and Acidisomacellulosilytica sp. nov., Two Acidophilic Bacteria Isolated from Decaying Wood, Hydrolyzing Cellulose and Producing Poly-3-hydroxybutyrate.</title>
        <authorList>
            <person name="Mieszkin S."/>
            <person name="Pouder E."/>
            <person name="Uroz S."/>
            <person name="Simon-Colin C."/>
            <person name="Alain K."/>
        </authorList>
    </citation>
    <scope>NUCLEOTIDE SEQUENCE</scope>
    <source>
        <strain evidence="2">HW T2.11</strain>
    </source>
</reference>
<protein>
    <submittedName>
        <fullName evidence="2">DUF2291 family protein</fullName>
    </submittedName>
</protein>
<dbReference type="SUPFAM" id="SSF141318">
    <property type="entry name" value="TM0957-like"/>
    <property type="match status" value="1"/>
</dbReference>
<dbReference type="InterPro" id="IPR036215">
    <property type="entry name" value="TM0957-like_sf"/>
</dbReference>
<comment type="caution">
    <text evidence="2">The sequence shown here is derived from an EMBL/GenBank/DDBJ whole genome shotgun (WGS) entry which is preliminary data.</text>
</comment>
<accession>A0A963YQ63</accession>
<evidence type="ECO:0000313" key="3">
    <source>
        <dbReference type="Proteomes" id="UP000708298"/>
    </source>
</evidence>
<dbReference type="AlphaFoldDB" id="A0A963YQ63"/>
<dbReference type="PIRSF" id="PIRSF033535">
    <property type="entry name" value="UCP033535_plp"/>
    <property type="match status" value="1"/>
</dbReference>
<dbReference type="Gene3D" id="1.10.10.1260">
    <property type="entry name" value="Envelope glycoprotein gp160, DUF2291, helical domain"/>
    <property type="match status" value="1"/>
</dbReference>
<dbReference type="InterPro" id="IPR014582">
    <property type="entry name" value="UCP033535_lipo"/>
</dbReference>
<dbReference type="EMBL" id="JAESVB010000002">
    <property type="protein sequence ID" value="MCB8874882.1"/>
    <property type="molecule type" value="Genomic_DNA"/>
</dbReference>
<reference evidence="2" key="2">
    <citation type="submission" date="2021-01" db="EMBL/GenBank/DDBJ databases">
        <authorList>
            <person name="Mieszkin S."/>
            <person name="Pouder E."/>
            <person name="Alain K."/>
        </authorList>
    </citation>
    <scope>NUCLEOTIDE SEQUENCE</scope>
    <source>
        <strain evidence="2">HW T2.11</strain>
    </source>
</reference>
<dbReference type="Gene3D" id="2.40.50.420">
    <property type="entry name" value="Envelope glycoprotein gp160, DUF2291, alpha/beta domain"/>
    <property type="match status" value="1"/>
</dbReference>
<evidence type="ECO:0000313" key="2">
    <source>
        <dbReference type="EMBL" id="MCB8874882.1"/>
    </source>
</evidence>
<evidence type="ECO:0000256" key="1">
    <source>
        <dbReference type="SAM" id="Phobius"/>
    </source>
</evidence>
<sequence>MSANTATRTVARTSPALRRLIGGGVVVVLVIAMALNTKIVKIGSQADATPGAFDPATYGQSEFPKIQSAIEAKAVDAATLAAAIAKDPAAAAKQYGLAADIGTEYSVKFTAVVGKGNFGIYFMKIAGVPDNLFVRVQMGPAINGTAVRDATGQINFGQFTNQIDYQNAGSSLNNEIKKQVLGKIDTKNLTGKTVNVVGSFQYVVPNSWLITPVKVEVQ</sequence>
<keyword evidence="1" id="KW-0472">Membrane</keyword>
<name>A0A963YQ63_9PROT</name>
<gene>
    <name evidence="2" type="ORF">ASILVAE211_06785</name>
</gene>
<keyword evidence="1" id="KW-0812">Transmembrane</keyword>
<feature type="transmembrane region" description="Helical" evidence="1">
    <location>
        <begin position="16"/>
        <end position="35"/>
    </location>
</feature>
<keyword evidence="1" id="KW-1133">Transmembrane helix</keyword>
<dbReference type="RefSeq" id="WP_227320539.1">
    <property type="nucleotide sequence ID" value="NZ_JAESVB010000002.1"/>
</dbReference>